<dbReference type="InterPro" id="IPR051713">
    <property type="entry name" value="T-cell_Activation_Regulation"/>
</dbReference>
<keyword evidence="6" id="KW-0472">Membrane</keyword>
<dbReference type="AlphaFoldDB" id="A0A452HYR3"/>
<evidence type="ECO:0000256" key="5">
    <source>
        <dbReference type="ARBA" id="ARBA00022989"/>
    </source>
</evidence>
<keyword evidence="3" id="KW-0812">Transmembrane</keyword>
<proteinExistence type="predicted"/>
<organism evidence="12 13">
    <name type="scientific">Gopherus agassizii</name>
    <name type="common">Agassiz's desert tortoise</name>
    <dbReference type="NCBI Taxonomy" id="38772"/>
    <lineage>
        <taxon>Eukaryota</taxon>
        <taxon>Metazoa</taxon>
        <taxon>Chordata</taxon>
        <taxon>Craniata</taxon>
        <taxon>Vertebrata</taxon>
        <taxon>Euteleostomi</taxon>
        <taxon>Archelosauria</taxon>
        <taxon>Testudinata</taxon>
        <taxon>Testudines</taxon>
        <taxon>Cryptodira</taxon>
        <taxon>Durocryptodira</taxon>
        <taxon>Testudinoidea</taxon>
        <taxon>Testudinidae</taxon>
        <taxon>Gopherus</taxon>
    </lineage>
</organism>
<name>A0A452HYR3_9SAUR</name>
<dbReference type="PROSITE" id="PS50835">
    <property type="entry name" value="IG_LIKE"/>
    <property type="match status" value="1"/>
</dbReference>
<keyword evidence="4" id="KW-0732">Signal</keyword>
<dbReference type="Ensembl" id="ENSGAGT00000023116.1">
    <property type="protein sequence ID" value="ENSGAGP00000020291.1"/>
    <property type="gene ID" value="ENSGAGG00000014839.1"/>
</dbReference>
<evidence type="ECO:0000256" key="8">
    <source>
        <dbReference type="ARBA" id="ARBA00023170"/>
    </source>
</evidence>
<reference evidence="13" key="1">
    <citation type="journal article" date="2017" name="PLoS ONE">
        <title>The Agassiz's desert tortoise genome provides a resource for the conservation of a threatened species.</title>
        <authorList>
            <person name="Tollis M."/>
            <person name="DeNardo D.F."/>
            <person name="Cornelius J.A."/>
            <person name="Dolby G.A."/>
            <person name="Edwards T."/>
            <person name="Henen B.T."/>
            <person name="Karl A.E."/>
            <person name="Murphy R.W."/>
            <person name="Kusumi K."/>
        </authorList>
    </citation>
    <scope>NUCLEOTIDE SEQUENCE [LARGE SCALE GENOMIC DNA]</scope>
</reference>
<evidence type="ECO:0000256" key="10">
    <source>
        <dbReference type="ARBA" id="ARBA00023319"/>
    </source>
</evidence>
<dbReference type="Pfam" id="PF07686">
    <property type="entry name" value="V-set"/>
    <property type="match status" value="1"/>
</dbReference>
<dbReference type="GO" id="GO:0006955">
    <property type="term" value="P:immune response"/>
    <property type="evidence" value="ECO:0007669"/>
    <property type="project" value="TreeGrafter"/>
</dbReference>
<dbReference type="SUPFAM" id="SSF48726">
    <property type="entry name" value="Immunoglobulin"/>
    <property type="match status" value="2"/>
</dbReference>
<evidence type="ECO:0000256" key="3">
    <source>
        <dbReference type="ARBA" id="ARBA00022692"/>
    </source>
</evidence>
<accession>A0A452HYR3</accession>
<evidence type="ECO:0000256" key="4">
    <source>
        <dbReference type="ARBA" id="ARBA00022729"/>
    </source>
</evidence>
<dbReference type="GO" id="GO:0009897">
    <property type="term" value="C:external side of plasma membrane"/>
    <property type="evidence" value="ECO:0007669"/>
    <property type="project" value="TreeGrafter"/>
</dbReference>
<dbReference type="PANTHER" id="PTHR25466:SF14">
    <property type="entry name" value="BUTYROPHILIN SUBFAMILY 2 MEMBER A2-LIKE-RELATED"/>
    <property type="match status" value="1"/>
</dbReference>
<evidence type="ECO:0000256" key="7">
    <source>
        <dbReference type="ARBA" id="ARBA00023157"/>
    </source>
</evidence>
<comment type="subcellular location">
    <subcellularLocation>
        <location evidence="1">Cell membrane</location>
        <topology evidence="1">Single-pass type I membrane protein</topology>
    </subcellularLocation>
</comment>
<dbReference type="InterPro" id="IPR036179">
    <property type="entry name" value="Ig-like_dom_sf"/>
</dbReference>
<dbReference type="GO" id="GO:0071222">
    <property type="term" value="P:cellular response to lipopolysaccharide"/>
    <property type="evidence" value="ECO:0007669"/>
    <property type="project" value="TreeGrafter"/>
</dbReference>
<keyword evidence="5" id="KW-1133">Transmembrane helix</keyword>
<evidence type="ECO:0000256" key="6">
    <source>
        <dbReference type="ARBA" id="ARBA00023136"/>
    </source>
</evidence>
<evidence type="ECO:0000313" key="12">
    <source>
        <dbReference type="Ensembl" id="ENSGAGP00000020291.1"/>
    </source>
</evidence>
<evidence type="ECO:0000256" key="1">
    <source>
        <dbReference type="ARBA" id="ARBA00004251"/>
    </source>
</evidence>
<evidence type="ECO:0000256" key="2">
    <source>
        <dbReference type="ARBA" id="ARBA00022475"/>
    </source>
</evidence>
<evidence type="ECO:0000259" key="11">
    <source>
        <dbReference type="PROSITE" id="PS50835"/>
    </source>
</evidence>
<dbReference type="Proteomes" id="UP000291020">
    <property type="component" value="Unassembled WGS sequence"/>
</dbReference>
<dbReference type="InterPro" id="IPR007110">
    <property type="entry name" value="Ig-like_dom"/>
</dbReference>
<evidence type="ECO:0000313" key="13">
    <source>
        <dbReference type="Proteomes" id="UP000291020"/>
    </source>
</evidence>
<evidence type="ECO:0000256" key="9">
    <source>
        <dbReference type="ARBA" id="ARBA00023180"/>
    </source>
</evidence>
<keyword evidence="9" id="KW-0325">Glycoprotein</keyword>
<reference evidence="12" key="2">
    <citation type="submission" date="2025-08" db="UniProtKB">
        <authorList>
            <consortium name="Ensembl"/>
        </authorList>
    </citation>
    <scope>IDENTIFICATION</scope>
</reference>
<dbReference type="Pfam" id="PF22705">
    <property type="entry name" value="C2-set_3"/>
    <property type="match status" value="1"/>
</dbReference>
<keyword evidence="13" id="KW-1185">Reference proteome</keyword>
<keyword evidence="2" id="KW-1003">Cell membrane</keyword>
<dbReference type="GO" id="GO:0042102">
    <property type="term" value="P:positive regulation of T cell proliferation"/>
    <property type="evidence" value="ECO:0007669"/>
    <property type="project" value="TreeGrafter"/>
</dbReference>
<dbReference type="InterPro" id="IPR053896">
    <property type="entry name" value="BTN3A2-like_Ig-C"/>
</dbReference>
<dbReference type="STRING" id="38772.ENSGAGP00000020291"/>
<feature type="domain" description="Ig-like" evidence="11">
    <location>
        <begin position="148"/>
        <end position="245"/>
    </location>
</feature>
<dbReference type="PANTHER" id="PTHR25466">
    <property type="entry name" value="T-LYMPHOCYTE ACTIVATION ANTIGEN"/>
    <property type="match status" value="1"/>
</dbReference>
<dbReference type="Gene3D" id="2.60.40.10">
    <property type="entry name" value="Immunoglobulins"/>
    <property type="match status" value="2"/>
</dbReference>
<keyword evidence="10" id="KW-0393">Immunoglobulin domain</keyword>
<dbReference type="GO" id="GO:0007166">
    <property type="term" value="P:cell surface receptor signaling pathway"/>
    <property type="evidence" value="ECO:0007669"/>
    <property type="project" value="TreeGrafter"/>
</dbReference>
<protein>
    <recommendedName>
        <fullName evidence="11">Ig-like domain-containing protein</fullName>
    </recommendedName>
</protein>
<dbReference type="GO" id="GO:0042130">
    <property type="term" value="P:negative regulation of T cell proliferation"/>
    <property type="evidence" value="ECO:0007669"/>
    <property type="project" value="TreeGrafter"/>
</dbReference>
<keyword evidence="7" id="KW-1015">Disulfide bond</keyword>
<sequence>MFKVQVLFTSIVAVSSQSFYRSGPRLSSQAHRKSGTFLCLLLCTATLAPDVVAQFEGDITLNCLFPSQPGMNLQRLTLTWQKEQAGAEALVLHSYYYGKEQLERQDQIYRNRTQLDPEGLARGNASLTLRGIRIQDEGIYLSSTADLPLLCVPAPYSEVRLEVSVSSQVTLTCRAEGGYPEASVLWLDGARNNVTAESDTSLQRDLSGLCDVSSRILLPRTGYGNYTCILESPRQPRVVRHLSVSCSPGTRAGEGPSARAGSRGVWLQANCDTRNMSCFSVSLSHLCPGVRPWRQGLSLVTGRSCEAVEKQQFLIETEALVQCVLSVIY</sequence>
<dbReference type="InterPro" id="IPR013106">
    <property type="entry name" value="Ig_V-set"/>
</dbReference>
<dbReference type="InterPro" id="IPR013783">
    <property type="entry name" value="Ig-like_fold"/>
</dbReference>
<dbReference type="GO" id="GO:0031295">
    <property type="term" value="P:T cell costimulation"/>
    <property type="evidence" value="ECO:0007669"/>
    <property type="project" value="TreeGrafter"/>
</dbReference>
<reference evidence="12" key="3">
    <citation type="submission" date="2025-09" db="UniProtKB">
        <authorList>
            <consortium name="Ensembl"/>
        </authorList>
    </citation>
    <scope>IDENTIFICATION</scope>
</reference>
<keyword evidence="8" id="KW-0675">Receptor</keyword>